<dbReference type="GO" id="GO:0016757">
    <property type="term" value="F:glycosyltransferase activity"/>
    <property type="evidence" value="ECO:0007669"/>
    <property type="project" value="UniProtKB-KW"/>
</dbReference>
<evidence type="ECO:0000256" key="4">
    <source>
        <dbReference type="ARBA" id="ARBA00022679"/>
    </source>
</evidence>
<evidence type="ECO:0000256" key="2">
    <source>
        <dbReference type="ARBA" id="ARBA00005992"/>
    </source>
</evidence>
<dbReference type="Proteomes" id="UP000183967">
    <property type="component" value="Unassembled WGS sequence"/>
</dbReference>
<reference evidence="12" key="1">
    <citation type="submission" date="2016-11" db="EMBL/GenBank/DDBJ databases">
        <authorList>
            <person name="Varghese N."/>
            <person name="Submissions S."/>
        </authorList>
    </citation>
    <scope>NUCLEOTIDE SEQUENCE [LARGE SCALE GENOMIC DNA]</scope>
    <source>
        <strain evidence="12">DSM 13643</strain>
    </source>
</reference>
<dbReference type="RefSeq" id="WP_073198067.1">
    <property type="nucleotide sequence ID" value="NZ_FQXO01000118.1"/>
</dbReference>
<dbReference type="FunFam" id="2.40.440.10:FF:000003">
    <property type="entry name" value="L,D-transpeptidase YciB"/>
    <property type="match status" value="1"/>
</dbReference>
<evidence type="ECO:0000313" key="11">
    <source>
        <dbReference type="EMBL" id="SHH88216.1"/>
    </source>
</evidence>
<evidence type="ECO:0000256" key="7">
    <source>
        <dbReference type="ARBA" id="ARBA00022984"/>
    </source>
</evidence>
<accession>A0A1M5WKY0</accession>
<dbReference type="PANTHER" id="PTHR30582:SF24">
    <property type="entry name" value="L,D-TRANSPEPTIDASE ERFK_SRFK-RELATED"/>
    <property type="match status" value="1"/>
</dbReference>
<evidence type="ECO:0000256" key="6">
    <source>
        <dbReference type="ARBA" id="ARBA00022960"/>
    </source>
</evidence>
<feature type="domain" description="L,D-TPase catalytic" evidence="10">
    <location>
        <begin position="30"/>
        <end position="148"/>
    </location>
</feature>
<dbReference type="GO" id="GO:0008360">
    <property type="term" value="P:regulation of cell shape"/>
    <property type="evidence" value="ECO:0007669"/>
    <property type="project" value="UniProtKB-UniRule"/>
</dbReference>
<dbReference type="SUPFAM" id="SSF141523">
    <property type="entry name" value="L,D-transpeptidase catalytic domain-like"/>
    <property type="match status" value="1"/>
</dbReference>
<keyword evidence="4" id="KW-0808">Transferase</keyword>
<evidence type="ECO:0000256" key="1">
    <source>
        <dbReference type="ARBA" id="ARBA00004752"/>
    </source>
</evidence>
<proteinExistence type="inferred from homology"/>
<evidence type="ECO:0000259" key="10">
    <source>
        <dbReference type="PROSITE" id="PS52029"/>
    </source>
</evidence>
<sequence>MQKKMIFIILAILLFILNINVYADNIESQYKIVINIPSKKLILYKNDIIIKEYPVAVGKSKTQTPIGEFKIINKVINPYYARKNIPGGSPQNPLGSRWMGFKAHYGIHGNSAPSSIGTFASGGCIRMYERDIQEIFDIVPKGTPVHIKYDLIEVVSDIDGEEPILIIYPDYYNKACNIKELIRQKLKELNMYNEISEKRLEQITKLNRDKRIVFSSNLAFFINKKYITNDVKIIDGAYYINLNKLAKWLNIDIPIAYNEKYACVMGKFINTIYIDNKYYIALLDIQRLLGGQLDINRDLELIELSMNAVFLNNRYLTNQILDITTNPKISLLAISQYLDIGIQYEQDKIKYCLKNGDIIPYKLYQGIPYVDLNYLKENTKLLLDVSTFRRQLTIIKTPAIICNGFVYESTLYDNELYVPLNILDKDNIDNLSNIFINFERIPVISVENIKYIPFDKIKKSFNLITNDYRTKIILNKKVFNILD</sequence>
<dbReference type="InterPro" id="IPR050979">
    <property type="entry name" value="LD-transpeptidase"/>
</dbReference>
<dbReference type="GO" id="GO:0071972">
    <property type="term" value="F:peptidoglycan L,D-transpeptidase activity"/>
    <property type="evidence" value="ECO:0007669"/>
    <property type="project" value="TreeGrafter"/>
</dbReference>
<dbReference type="GO" id="GO:0071555">
    <property type="term" value="P:cell wall organization"/>
    <property type="evidence" value="ECO:0007669"/>
    <property type="project" value="UniProtKB-UniRule"/>
</dbReference>
<evidence type="ECO:0000256" key="5">
    <source>
        <dbReference type="ARBA" id="ARBA00022801"/>
    </source>
</evidence>
<comment type="pathway">
    <text evidence="1 9">Cell wall biogenesis; peptidoglycan biosynthesis.</text>
</comment>
<dbReference type="GO" id="GO:0005576">
    <property type="term" value="C:extracellular region"/>
    <property type="evidence" value="ECO:0007669"/>
    <property type="project" value="TreeGrafter"/>
</dbReference>
<keyword evidence="3" id="KW-0328">Glycosyltransferase</keyword>
<dbReference type="GO" id="GO:0018104">
    <property type="term" value="P:peptidoglycan-protein cross-linking"/>
    <property type="evidence" value="ECO:0007669"/>
    <property type="project" value="TreeGrafter"/>
</dbReference>
<feature type="active site" description="Nucleophile" evidence="9">
    <location>
        <position position="124"/>
    </location>
</feature>
<comment type="similarity">
    <text evidence="2">Belongs to the YkuD family.</text>
</comment>
<dbReference type="AlphaFoldDB" id="A0A1M5WKY0"/>
<dbReference type="PROSITE" id="PS52029">
    <property type="entry name" value="LD_TPASE"/>
    <property type="match status" value="1"/>
</dbReference>
<name>A0A1M5WKY0_9FIRM</name>
<keyword evidence="12" id="KW-1185">Reference proteome</keyword>
<feature type="active site" description="Proton donor/acceptor" evidence="9">
    <location>
        <position position="108"/>
    </location>
</feature>
<dbReference type="EMBL" id="FQXO01000118">
    <property type="protein sequence ID" value="SHH88216.1"/>
    <property type="molecule type" value="Genomic_DNA"/>
</dbReference>
<gene>
    <name evidence="11" type="ORF">SAMN02745135_02534</name>
</gene>
<keyword evidence="8 9" id="KW-0961">Cell wall biogenesis/degradation</keyword>
<evidence type="ECO:0000256" key="9">
    <source>
        <dbReference type="PROSITE-ProRule" id="PRU01373"/>
    </source>
</evidence>
<dbReference type="PANTHER" id="PTHR30582">
    <property type="entry name" value="L,D-TRANSPEPTIDASE"/>
    <property type="match status" value="1"/>
</dbReference>
<dbReference type="Pfam" id="PF03734">
    <property type="entry name" value="YkuD"/>
    <property type="match status" value="1"/>
</dbReference>
<organism evidence="11 12">
    <name type="scientific">Caloranaerobacter azorensis DSM 13643</name>
    <dbReference type="NCBI Taxonomy" id="1121264"/>
    <lineage>
        <taxon>Bacteria</taxon>
        <taxon>Bacillati</taxon>
        <taxon>Bacillota</taxon>
        <taxon>Tissierellia</taxon>
        <taxon>Tissierellales</taxon>
        <taxon>Thermohalobacteraceae</taxon>
        <taxon>Caloranaerobacter</taxon>
    </lineage>
</organism>
<dbReference type="InterPro" id="IPR038063">
    <property type="entry name" value="Transpep_catalytic_dom"/>
</dbReference>
<evidence type="ECO:0000256" key="3">
    <source>
        <dbReference type="ARBA" id="ARBA00022676"/>
    </source>
</evidence>
<keyword evidence="6 9" id="KW-0133">Cell shape</keyword>
<evidence type="ECO:0000313" key="12">
    <source>
        <dbReference type="Proteomes" id="UP000183967"/>
    </source>
</evidence>
<keyword evidence="5" id="KW-0378">Hydrolase</keyword>
<dbReference type="OrthoDB" id="9787225at2"/>
<dbReference type="Gene3D" id="2.40.440.10">
    <property type="entry name" value="L,D-transpeptidase catalytic domain-like"/>
    <property type="match status" value="1"/>
</dbReference>
<evidence type="ECO:0000256" key="8">
    <source>
        <dbReference type="ARBA" id="ARBA00023316"/>
    </source>
</evidence>
<dbReference type="InterPro" id="IPR005490">
    <property type="entry name" value="LD_TPept_cat_dom"/>
</dbReference>
<dbReference type="CDD" id="cd16913">
    <property type="entry name" value="YkuD_like"/>
    <property type="match status" value="1"/>
</dbReference>
<protein>
    <submittedName>
        <fullName evidence="11">L,D-transpeptidase catalytic domain</fullName>
    </submittedName>
</protein>
<keyword evidence="7 9" id="KW-0573">Peptidoglycan synthesis</keyword>
<dbReference type="UniPathway" id="UPA00219"/>